<evidence type="ECO:0000313" key="3">
    <source>
        <dbReference type="EMBL" id="ORZ23129.1"/>
    </source>
</evidence>
<dbReference type="Proteomes" id="UP000193560">
    <property type="component" value="Unassembled WGS sequence"/>
</dbReference>
<feature type="domain" description="Glycerol-3-phosphate dehydrogenase NAD-dependent N-terminal" evidence="2">
    <location>
        <begin position="6"/>
        <end position="81"/>
    </location>
</feature>
<dbReference type="AlphaFoldDB" id="A0A1X2IVN3"/>
<dbReference type="PRINTS" id="PR00077">
    <property type="entry name" value="GPDHDRGNASE"/>
</dbReference>
<gene>
    <name evidence="3" type="ORF">BCR42DRAFT_432806</name>
</gene>
<organism evidence="3 4">
    <name type="scientific">Absidia repens</name>
    <dbReference type="NCBI Taxonomy" id="90262"/>
    <lineage>
        <taxon>Eukaryota</taxon>
        <taxon>Fungi</taxon>
        <taxon>Fungi incertae sedis</taxon>
        <taxon>Mucoromycota</taxon>
        <taxon>Mucoromycotina</taxon>
        <taxon>Mucoromycetes</taxon>
        <taxon>Mucorales</taxon>
        <taxon>Cunninghamellaceae</taxon>
        <taxon>Absidia</taxon>
    </lineage>
</organism>
<evidence type="ECO:0000259" key="2">
    <source>
        <dbReference type="Pfam" id="PF01210"/>
    </source>
</evidence>
<dbReference type="EMBL" id="MCGE01000003">
    <property type="protein sequence ID" value="ORZ23129.1"/>
    <property type="molecule type" value="Genomic_DNA"/>
</dbReference>
<dbReference type="InterPro" id="IPR036291">
    <property type="entry name" value="NAD(P)-bd_dom_sf"/>
</dbReference>
<dbReference type="GO" id="GO:0047952">
    <property type="term" value="F:glycerol-3-phosphate dehydrogenase [NAD(P)+] activity"/>
    <property type="evidence" value="ECO:0007669"/>
    <property type="project" value="TreeGrafter"/>
</dbReference>
<accession>A0A1X2IVN3</accession>
<dbReference type="GO" id="GO:0051287">
    <property type="term" value="F:NAD binding"/>
    <property type="evidence" value="ECO:0007669"/>
    <property type="project" value="InterPro"/>
</dbReference>
<dbReference type="OrthoDB" id="10263760at2759"/>
<dbReference type="STRING" id="90262.A0A1X2IVN3"/>
<dbReference type="Gene3D" id="3.40.50.720">
    <property type="entry name" value="NAD(P)-binding Rossmann-like Domain"/>
    <property type="match status" value="1"/>
</dbReference>
<sequence length="84" mass="9164">MFLETVSIIVSGNRGSTVAKLIGTNTQRRGDLFETTVNGEKMTDIINREHENVKYLQGIKLPENIVGVPDVVESCEGASIVCDI</sequence>
<keyword evidence="4" id="KW-1185">Reference proteome</keyword>
<dbReference type="PANTHER" id="PTHR11728">
    <property type="entry name" value="GLYCEROL-3-PHOSPHATE DEHYDROGENASE"/>
    <property type="match status" value="1"/>
</dbReference>
<dbReference type="InterPro" id="IPR006168">
    <property type="entry name" value="G3P_DH_NAD-dep"/>
</dbReference>
<name>A0A1X2IVN3_9FUNG</name>
<dbReference type="Pfam" id="PF01210">
    <property type="entry name" value="NAD_Gly3P_dh_N"/>
    <property type="match status" value="1"/>
</dbReference>
<protein>
    <recommendedName>
        <fullName evidence="2">Glycerol-3-phosphate dehydrogenase NAD-dependent N-terminal domain-containing protein</fullName>
    </recommendedName>
</protein>
<proteinExistence type="predicted"/>
<dbReference type="GO" id="GO:0046168">
    <property type="term" value="P:glycerol-3-phosphate catabolic process"/>
    <property type="evidence" value="ECO:0007669"/>
    <property type="project" value="InterPro"/>
</dbReference>
<dbReference type="PANTHER" id="PTHR11728:SF8">
    <property type="entry name" value="GLYCEROL-3-PHOSPHATE DEHYDROGENASE [NAD(+)]-RELATED"/>
    <property type="match status" value="1"/>
</dbReference>
<comment type="caution">
    <text evidence="3">The sequence shown here is derived from an EMBL/GenBank/DDBJ whole genome shotgun (WGS) entry which is preliminary data.</text>
</comment>
<evidence type="ECO:0000256" key="1">
    <source>
        <dbReference type="ARBA" id="ARBA00023027"/>
    </source>
</evidence>
<evidence type="ECO:0000313" key="4">
    <source>
        <dbReference type="Proteomes" id="UP000193560"/>
    </source>
</evidence>
<dbReference type="InterPro" id="IPR011128">
    <property type="entry name" value="G3P_DH_NAD-dep_N"/>
</dbReference>
<reference evidence="3 4" key="1">
    <citation type="submission" date="2016-07" db="EMBL/GenBank/DDBJ databases">
        <title>Pervasive Adenine N6-methylation of Active Genes in Fungi.</title>
        <authorList>
            <consortium name="DOE Joint Genome Institute"/>
            <person name="Mondo S.J."/>
            <person name="Dannebaum R.O."/>
            <person name="Kuo R.C."/>
            <person name="Labutti K."/>
            <person name="Haridas S."/>
            <person name="Kuo A."/>
            <person name="Salamov A."/>
            <person name="Ahrendt S.R."/>
            <person name="Lipzen A."/>
            <person name="Sullivan W."/>
            <person name="Andreopoulos W.B."/>
            <person name="Clum A."/>
            <person name="Lindquist E."/>
            <person name="Daum C."/>
            <person name="Ramamoorthy G.K."/>
            <person name="Gryganskyi A."/>
            <person name="Culley D."/>
            <person name="Magnuson J.K."/>
            <person name="James T.Y."/>
            <person name="O'Malley M.A."/>
            <person name="Stajich J.E."/>
            <person name="Spatafora J.W."/>
            <person name="Visel A."/>
            <person name="Grigoriev I.V."/>
        </authorList>
    </citation>
    <scope>NUCLEOTIDE SEQUENCE [LARGE SCALE GENOMIC DNA]</scope>
    <source>
        <strain evidence="3 4">NRRL 1336</strain>
    </source>
</reference>
<dbReference type="SUPFAM" id="SSF51735">
    <property type="entry name" value="NAD(P)-binding Rossmann-fold domains"/>
    <property type="match status" value="1"/>
</dbReference>
<dbReference type="GO" id="GO:0005829">
    <property type="term" value="C:cytosol"/>
    <property type="evidence" value="ECO:0007669"/>
    <property type="project" value="TreeGrafter"/>
</dbReference>
<keyword evidence="1" id="KW-0520">NAD</keyword>